<dbReference type="Proteomes" id="UP000076842">
    <property type="component" value="Unassembled WGS sequence"/>
</dbReference>
<sequence>MAYSVNDRVVRVPLQRVMERQMRFEGINDWHVPSIITVLPLAIHVAVFLFLLGLVLFAWPVSIVLFILLTLLLLLGLGLYTTLAVLPLLFPGCPYKSPLVSVLDFFGRHMKNILYRALRTHRKLRKVRRPTLNEYTLGGGGGETDFIKRNGFDLQAKAMVWMASSPNRIVRDHALHILSRYTMLTAQFQKVSSDITRAAENALADYASMTEQRDDIVLPKETMESLCLISTLTTHAYVPRNHLNSWLYPANEVLDKFVGLTKNSRYGNDMGLPRLVAVLSDTCEEKAGECLVLGRGWRRPEISTGTYVEMERALTLIHSSAPDISYLSASLEYWTFLLELKPIPALFL</sequence>
<gene>
    <name evidence="3" type="ORF">CALCODRAFT_190038</name>
</gene>
<dbReference type="Pfam" id="PF20153">
    <property type="entry name" value="DUF6535"/>
    <property type="match status" value="1"/>
</dbReference>
<dbReference type="InterPro" id="IPR045338">
    <property type="entry name" value="DUF6535"/>
</dbReference>
<dbReference type="EMBL" id="KV424181">
    <property type="protein sequence ID" value="KZT50389.1"/>
    <property type="molecule type" value="Genomic_DNA"/>
</dbReference>
<name>A0A165C869_9BASI</name>
<dbReference type="STRING" id="1353952.A0A165C869"/>
<dbReference type="InParanoid" id="A0A165C869"/>
<feature type="transmembrane region" description="Helical" evidence="1">
    <location>
        <begin position="63"/>
        <end position="90"/>
    </location>
</feature>
<reference evidence="3 4" key="1">
    <citation type="journal article" date="2016" name="Mol. Biol. Evol.">
        <title>Comparative Genomics of Early-Diverging Mushroom-Forming Fungi Provides Insights into the Origins of Lignocellulose Decay Capabilities.</title>
        <authorList>
            <person name="Nagy L.G."/>
            <person name="Riley R."/>
            <person name="Tritt A."/>
            <person name="Adam C."/>
            <person name="Daum C."/>
            <person name="Floudas D."/>
            <person name="Sun H."/>
            <person name="Yadav J.S."/>
            <person name="Pangilinan J."/>
            <person name="Larsson K.H."/>
            <person name="Matsuura K."/>
            <person name="Barry K."/>
            <person name="Labutti K."/>
            <person name="Kuo R."/>
            <person name="Ohm R.A."/>
            <person name="Bhattacharya S.S."/>
            <person name="Shirouzu T."/>
            <person name="Yoshinaga Y."/>
            <person name="Martin F.M."/>
            <person name="Grigoriev I.V."/>
            <person name="Hibbett D.S."/>
        </authorList>
    </citation>
    <scope>NUCLEOTIDE SEQUENCE [LARGE SCALE GENOMIC DNA]</scope>
    <source>
        <strain evidence="3 4">HHB12733</strain>
    </source>
</reference>
<evidence type="ECO:0000259" key="2">
    <source>
        <dbReference type="Pfam" id="PF20153"/>
    </source>
</evidence>
<keyword evidence="1" id="KW-0812">Transmembrane</keyword>
<keyword evidence="1" id="KW-1133">Transmembrane helix</keyword>
<keyword evidence="4" id="KW-1185">Reference proteome</keyword>
<dbReference type="AlphaFoldDB" id="A0A165C869"/>
<evidence type="ECO:0000313" key="4">
    <source>
        <dbReference type="Proteomes" id="UP000076842"/>
    </source>
</evidence>
<evidence type="ECO:0000256" key="1">
    <source>
        <dbReference type="SAM" id="Phobius"/>
    </source>
</evidence>
<accession>A0A165C869</accession>
<organism evidence="3 4">
    <name type="scientific">Calocera cornea HHB12733</name>
    <dbReference type="NCBI Taxonomy" id="1353952"/>
    <lineage>
        <taxon>Eukaryota</taxon>
        <taxon>Fungi</taxon>
        <taxon>Dikarya</taxon>
        <taxon>Basidiomycota</taxon>
        <taxon>Agaricomycotina</taxon>
        <taxon>Dacrymycetes</taxon>
        <taxon>Dacrymycetales</taxon>
        <taxon>Dacrymycetaceae</taxon>
        <taxon>Calocera</taxon>
    </lineage>
</organism>
<feature type="transmembrane region" description="Helical" evidence="1">
    <location>
        <begin position="30"/>
        <end position="57"/>
    </location>
</feature>
<keyword evidence="1" id="KW-0472">Membrane</keyword>
<dbReference type="OrthoDB" id="3219854at2759"/>
<feature type="domain" description="DUF6535" evidence="2">
    <location>
        <begin position="11"/>
        <end position="59"/>
    </location>
</feature>
<evidence type="ECO:0000313" key="3">
    <source>
        <dbReference type="EMBL" id="KZT50389.1"/>
    </source>
</evidence>
<protein>
    <recommendedName>
        <fullName evidence="2">DUF6535 domain-containing protein</fullName>
    </recommendedName>
</protein>
<proteinExistence type="predicted"/>